<name>A0ABD3BNF9_9LAMI</name>
<dbReference type="PANTHER" id="PTHR36757:SF1">
    <property type="entry name" value="GENOME ASSEMBLY, CHROMOSOME: A04"/>
    <property type="match status" value="1"/>
</dbReference>
<feature type="compositionally biased region" description="Polar residues" evidence="1">
    <location>
        <begin position="140"/>
        <end position="163"/>
    </location>
</feature>
<proteinExistence type="predicted"/>
<sequence length="226" mass="24829">MVSKMAIENFSDSQGAGVCISPRTSFSHYLPQNDAVPVEHYIQSSSNNDFNFWILPKSSDQVHSSSADELFSDGKILPIQIEKRLSPPPPPPPPPPQIHKSAEPKVPISSKSSFWRFNRSASVNSANGYARTLFPLPPLSRSNSTGSNCSVDRSRNQMKQQKYSSPNSSLNQSSSNGHQKPPLKKSSYGYYPNGAKITPVLNVPPANMFGLGFMFSGGKDRSKRKK</sequence>
<feature type="region of interest" description="Disordered" evidence="1">
    <location>
        <begin position="82"/>
        <end position="105"/>
    </location>
</feature>
<protein>
    <submittedName>
        <fullName evidence="2">Uncharacterized protein</fullName>
    </submittedName>
</protein>
<evidence type="ECO:0000256" key="1">
    <source>
        <dbReference type="SAM" id="MobiDB-lite"/>
    </source>
</evidence>
<feature type="compositionally biased region" description="Pro residues" evidence="1">
    <location>
        <begin position="86"/>
        <end position="97"/>
    </location>
</feature>
<dbReference type="PANTHER" id="PTHR36757">
    <property type="entry name" value="BNAANNG22500D PROTEIN"/>
    <property type="match status" value="1"/>
</dbReference>
<evidence type="ECO:0000313" key="2">
    <source>
        <dbReference type="EMBL" id="KAL3618965.1"/>
    </source>
</evidence>
<gene>
    <name evidence="2" type="ORF">CASFOL_037193</name>
</gene>
<keyword evidence="3" id="KW-1185">Reference proteome</keyword>
<organism evidence="2 3">
    <name type="scientific">Castilleja foliolosa</name>
    <dbReference type="NCBI Taxonomy" id="1961234"/>
    <lineage>
        <taxon>Eukaryota</taxon>
        <taxon>Viridiplantae</taxon>
        <taxon>Streptophyta</taxon>
        <taxon>Embryophyta</taxon>
        <taxon>Tracheophyta</taxon>
        <taxon>Spermatophyta</taxon>
        <taxon>Magnoliopsida</taxon>
        <taxon>eudicotyledons</taxon>
        <taxon>Gunneridae</taxon>
        <taxon>Pentapetalae</taxon>
        <taxon>asterids</taxon>
        <taxon>lamiids</taxon>
        <taxon>Lamiales</taxon>
        <taxon>Orobanchaceae</taxon>
        <taxon>Pedicularideae</taxon>
        <taxon>Castillejinae</taxon>
        <taxon>Castilleja</taxon>
    </lineage>
</organism>
<dbReference type="Proteomes" id="UP001632038">
    <property type="component" value="Unassembled WGS sequence"/>
</dbReference>
<accession>A0ABD3BNF9</accession>
<dbReference type="EMBL" id="JAVIJP010000070">
    <property type="protein sequence ID" value="KAL3618965.1"/>
    <property type="molecule type" value="Genomic_DNA"/>
</dbReference>
<evidence type="ECO:0000313" key="3">
    <source>
        <dbReference type="Proteomes" id="UP001632038"/>
    </source>
</evidence>
<comment type="caution">
    <text evidence="2">The sequence shown here is derived from an EMBL/GenBank/DDBJ whole genome shotgun (WGS) entry which is preliminary data.</text>
</comment>
<reference evidence="3" key="1">
    <citation type="journal article" date="2024" name="IScience">
        <title>Strigolactones Initiate the Formation of Haustorium-like Structures in Castilleja.</title>
        <authorList>
            <person name="Buerger M."/>
            <person name="Peterson D."/>
            <person name="Chory J."/>
        </authorList>
    </citation>
    <scope>NUCLEOTIDE SEQUENCE [LARGE SCALE GENOMIC DNA]</scope>
</reference>
<feature type="compositionally biased region" description="Low complexity" evidence="1">
    <location>
        <begin position="164"/>
        <end position="176"/>
    </location>
</feature>
<feature type="region of interest" description="Disordered" evidence="1">
    <location>
        <begin position="134"/>
        <end position="189"/>
    </location>
</feature>
<dbReference type="AlphaFoldDB" id="A0ABD3BNF9"/>